<dbReference type="EMBL" id="CAUYUJ010001669">
    <property type="protein sequence ID" value="CAK0797052.1"/>
    <property type="molecule type" value="Genomic_DNA"/>
</dbReference>
<evidence type="ECO:0000313" key="2">
    <source>
        <dbReference type="Proteomes" id="UP001189429"/>
    </source>
</evidence>
<protein>
    <submittedName>
        <fullName evidence="1">Uncharacterized protein</fullName>
    </submittedName>
</protein>
<reference evidence="1" key="1">
    <citation type="submission" date="2023-10" db="EMBL/GenBank/DDBJ databases">
        <authorList>
            <person name="Chen Y."/>
            <person name="Shah S."/>
            <person name="Dougan E. K."/>
            <person name="Thang M."/>
            <person name="Chan C."/>
        </authorList>
    </citation>
    <scope>NUCLEOTIDE SEQUENCE [LARGE SCALE GENOMIC DNA]</scope>
</reference>
<accession>A0ABN9PVI2</accession>
<gene>
    <name evidence="1" type="ORF">PCOR1329_LOCUS6245</name>
</gene>
<keyword evidence="2" id="KW-1185">Reference proteome</keyword>
<evidence type="ECO:0000313" key="1">
    <source>
        <dbReference type="EMBL" id="CAK0797052.1"/>
    </source>
</evidence>
<sequence>MAPADGRAAESGSVEHGRGAGVLYCRLVVRGVVRATEAAVVDLGAEQTIVACPAACAPARSGGWAEPAEEPALGNHACPCAGGGPCAVVFYCLDAAALLTAGIPEALRFRGADGAPAVPDADALRDLFRGPAEGDATWMCALLEQDGERTTQQTHIRRGIGVRVVRPQEAPVRAGAPVRQNAPMDPSVPLWVCVCLVAGGGCGSLPGGQVRCLAGAVPAKQRRGDPRLLPPWALFWRTEARATGVALNLASECFNIGRRAQQFDLVIDACTEPGTRRQRVQMELRIANDR</sequence>
<comment type="caution">
    <text evidence="1">The sequence shown here is derived from an EMBL/GenBank/DDBJ whole genome shotgun (WGS) entry which is preliminary data.</text>
</comment>
<name>A0ABN9PVI2_9DINO</name>
<dbReference type="Proteomes" id="UP001189429">
    <property type="component" value="Unassembled WGS sequence"/>
</dbReference>
<proteinExistence type="predicted"/>
<organism evidence="1 2">
    <name type="scientific">Prorocentrum cordatum</name>
    <dbReference type="NCBI Taxonomy" id="2364126"/>
    <lineage>
        <taxon>Eukaryota</taxon>
        <taxon>Sar</taxon>
        <taxon>Alveolata</taxon>
        <taxon>Dinophyceae</taxon>
        <taxon>Prorocentrales</taxon>
        <taxon>Prorocentraceae</taxon>
        <taxon>Prorocentrum</taxon>
    </lineage>
</organism>